<proteinExistence type="predicted"/>
<gene>
    <name evidence="2" type="ORF">D9619_000773</name>
</gene>
<dbReference type="AlphaFoldDB" id="A0A8H5F2F1"/>
<name>A0A8H5F2F1_9AGAR</name>
<feature type="region of interest" description="Disordered" evidence="1">
    <location>
        <begin position="1"/>
        <end position="24"/>
    </location>
</feature>
<dbReference type="EMBL" id="JAACJJ010000028">
    <property type="protein sequence ID" value="KAF5321102.1"/>
    <property type="molecule type" value="Genomic_DNA"/>
</dbReference>
<accession>A0A8H5F2F1</accession>
<evidence type="ECO:0000256" key="1">
    <source>
        <dbReference type="SAM" id="MobiDB-lite"/>
    </source>
</evidence>
<comment type="caution">
    <text evidence="2">The sequence shown here is derived from an EMBL/GenBank/DDBJ whole genome shotgun (WGS) entry which is preliminary data.</text>
</comment>
<protein>
    <submittedName>
        <fullName evidence="2">Uncharacterized protein</fullName>
    </submittedName>
</protein>
<organism evidence="2 3">
    <name type="scientific">Psilocybe cf. subviscida</name>
    <dbReference type="NCBI Taxonomy" id="2480587"/>
    <lineage>
        <taxon>Eukaryota</taxon>
        <taxon>Fungi</taxon>
        <taxon>Dikarya</taxon>
        <taxon>Basidiomycota</taxon>
        <taxon>Agaricomycotina</taxon>
        <taxon>Agaricomycetes</taxon>
        <taxon>Agaricomycetidae</taxon>
        <taxon>Agaricales</taxon>
        <taxon>Agaricineae</taxon>
        <taxon>Strophariaceae</taxon>
        <taxon>Psilocybe</taxon>
    </lineage>
</organism>
<dbReference type="OrthoDB" id="5419821at2759"/>
<keyword evidence="3" id="KW-1185">Reference proteome</keyword>
<reference evidence="2 3" key="1">
    <citation type="journal article" date="2020" name="ISME J.">
        <title>Uncovering the hidden diversity of litter-decomposition mechanisms in mushroom-forming fungi.</title>
        <authorList>
            <person name="Floudas D."/>
            <person name="Bentzer J."/>
            <person name="Ahren D."/>
            <person name="Johansson T."/>
            <person name="Persson P."/>
            <person name="Tunlid A."/>
        </authorList>
    </citation>
    <scope>NUCLEOTIDE SEQUENCE [LARGE SCALE GENOMIC DNA]</scope>
    <source>
        <strain evidence="2 3">CBS 101986</strain>
    </source>
</reference>
<dbReference type="Proteomes" id="UP000567179">
    <property type="component" value="Unassembled WGS sequence"/>
</dbReference>
<feature type="compositionally biased region" description="Low complexity" evidence="1">
    <location>
        <begin position="9"/>
        <end position="19"/>
    </location>
</feature>
<feature type="region of interest" description="Disordered" evidence="1">
    <location>
        <begin position="290"/>
        <end position="329"/>
    </location>
</feature>
<sequence>MKASLIPYSATSSSPQSSSRFENNPTEAKYASAWTANRADKNSRNKKAYYWVLSKSAGASKLELPEKYKDIFRNKPISVVEYHNLTPAEEREIFQRVQLGMSLTAAAHIHRWIAFLEKTHVAIENGLAENIKWNIKRGRDFQNIAHMVYCCDGLEPDGEHLLPTAQKLEKWISREDPPPHGFKKNIENVLKSLWVLSSDNRYDEAFTKVNAVVAPIEFVFLGVLLYVLRDEDRHIQARAAYTMRLTIRNEYRDIRNNTVLCRSLWKVVDALGRNPTAKNLLLDFEVDNQSAPKPKRKRASALEDDEFRPSPVRGLKNGARGTRAKKARS</sequence>
<evidence type="ECO:0000313" key="3">
    <source>
        <dbReference type="Proteomes" id="UP000567179"/>
    </source>
</evidence>
<evidence type="ECO:0000313" key="2">
    <source>
        <dbReference type="EMBL" id="KAF5321102.1"/>
    </source>
</evidence>